<organism evidence="13 14">
    <name type="scientific">Paracoccus shanxieyensis</name>
    <dbReference type="NCBI Taxonomy" id="2675752"/>
    <lineage>
        <taxon>Bacteria</taxon>
        <taxon>Pseudomonadati</taxon>
        <taxon>Pseudomonadota</taxon>
        <taxon>Alphaproteobacteria</taxon>
        <taxon>Rhodobacterales</taxon>
        <taxon>Paracoccaceae</taxon>
        <taxon>Paracoccus</taxon>
    </lineage>
</organism>
<dbReference type="GO" id="GO:0006168">
    <property type="term" value="P:adenine salvage"/>
    <property type="evidence" value="ECO:0007669"/>
    <property type="project" value="InterPro"/>
</dbReference>
<dbReference type="CDD" id="cd06223">
    <property type="entry name" value="PRTases_typeI"/>
    <property type="match status" value="1"/>
</dbReference>
<dbReference type="HAMAP" id="MF_00004">
    <property type="entry name" value="Aden_phosphoribosyltr"/>
    <property type="match status" value="1"/>
</dbReference>
<proteinExistence type="inferred from homology"/>
<feature type="domain" description="Phosphoribosyltransferase" evidence="12">
    <location>
        <begin position="51"/>
        <end position="156"/>
    </location>
</feature>
<evidence type="ECO:0000256" key="3">
    <source>
        <dbReference type="ARBA" id="ARBA00004659"/>
    </source>
</evidence>
<dbReference type="PANTHER" id="PTHR11776">
    <property type="entry name" value="ADENINE PHOSPHORIBOSYLTRANSFERASE"/>
    <property type="match status" value="1"/>
</dbReference>
<comment type="similarity">
    <text evidence="4 11">Belongs to the purine/pyrimidine phosphoribosyltransferase family.</text>
</comment>
<sequence length="181" mass="19424">MPPRDTRSVRDYIRTIADFPKEGILFRDVTTLFADARGFRMAVDQLLTPYAGERISKVVGLEARGFILGGAVAHQLSVGFVPIRKKGKLPGAVISEAYALEYGEAVMELHDDALQPGERVLIVDDLLATGGTAAAAIKLCERLGAQIVGCAFVIDLPDLGGRTLLEGLGHDVHALTEFDGH</sequence>
<evidence type="ECO:0000256" key="10">
    <source>
        <dbReference type="ARBA" id="ARBA00022726"/>
    </source>
</evidence>
<protein>
    <recommendedName>
        <fullName evidence="6 11">Adenine phosphoribosyltransferase</fullName>
        <shortName evidence="11">APRT</shortName>
        <ecNumber evidence="6 11">2.4.2.7</ecNumber>
    </recommendedName>
</protein>
<comment type="pathway">
    <text evidence="3 11">Purine metabolism; AMP biosynthesis via salvage pathway; AMP from adenine: step 1/1.</text>
</comment>
<comment type="subunit">
    <text evidence="5 11">Homodimer.</text>
</comment>
<dbReference type="InterPro" id="IPR050120">
    <property type="entry name" value="Adenine_PRTase"/>
</dbReference>
<comment type="function">
    <text evidence="11">Catalyzes a salvage reaction resulting in the formation of AMP, that is energically less costly than de novo synthesis.</text>
</comment>
<dbReference type="PANTHER" id="PTHR11776:SF7">
    <property type="entry name" value="PHOSPHORIBOSYLTRANSFERASE DOMAIN-CONTAINING PROTEIN"/>
    <property type="match status" value="1"/>
</dbReference>
<accession>A0A6L6J1H2</accession>
<dbReference type="GO" id="GO:0003999">
    <property type="term" value="F:adenine phosphoribosyltransferase activity"/>
    <property type="evidence" value="ECO:0007669"/>
    <property type="project" value="UniProtKB-UniRule"/>
</dbReference>
<dbReference type="Proteomes" id="UP000478740">
    <property type="component" value="Unassembled WGS sequence"/>
</dbReference>
<dbReference type="GO" id="GO:0006166">
    <property type="term" value="P:purine ribonucleoside salvage"/>
    <property type="evidence" value="ECO:0007669"/>
    <property type="project" value="UniProtKB-UniRule"/>
</dbReference>
<dbReference type="RefSeq" id="WP_155044999.1">
    <property type="nucleotide sequence ID" value="NZ_WMIH01000011.1"/>
</dbReference>
<dbReference type="InterPro" id="IPR000836">
    <property type="entry name" value="PRTase_dom"/>
</dbReference>
<evidence type="ECO:0000256" key="2">
    <source>
        <dbReference type="ARBA" id="ARBA00004496"/>
    </source>
</evidence>
<evidence type="ECO:0000256" key="11">
    <source>
        <dbReference type="HAMAP-Rule" id="MF_00004"/>
    </source>
</evidence>
<keyword evidence="14" id="KW-1185">Reference proteome</keyword>
<keyword evidence="8 11" id="KW-0328">Glycosyltransferase</keyword>
<dbReference type="EC" id="2.4.2.7" evidence="6 11"/>
<dbReference type="GO" id="GO:0044209">
    <property type="term" value="P:AMP salvage"/>
    <property type="evidence" value="ECO:0007669"/>
    <property type="project" value="UniProtKB-UniRule"/>
</dbReference>
<evidence type="ECO:0000256" key="5">
    <source>
        <dbReference type="ARBA" id="ARBA00011738"/>
    </source>
</evidence>
<dbReference type="GO" id="GO:0005737">
    <property type="term" value="C:cytoplasm"/>
    <property type="evidence" value="ECO:0007669"/>
    <property type="project" value="UniProtKB-SubCell"/>
</dbReference>
<comment type="catalytic activity">
    <reaction evidence="1 11">
        <text>AMP + diphosphate = 5-phospho-alpha-D-ribose 1-diphosphate + adenine</text>
        <dbReference type="Rhea" id="RHEA:16609"/>
        <dbReference type="ChEBI" id="CHEBI:16708"/>
        <dbReference type="ChEBI" id="CHEBI:33019"/>
        <dbReference type="ChEBI" id="CHEBI:58017"/>
        <dbReference type="ChEBI" id="CHEBI:456215"/>
        <dbReference type="EC" id="2.4.2.7"/>
    </reaction>
</comment>
<keyword evidence="10 11" id="KW-0660">Purine salvage</keyword>
<reference evidence="13 14" key="1">
    <citation type="submission" date="2019-11" db="EMBL/GenBank/DDBJ databases">
        <authorList>
            <person name="Dong K."/>
        </authorList>
    </citation>
    <scope>NUCLEOTIDE SEQUENCE [LARGE SCALE GENOMIC DNA]</scope>
    <source>
        <strain evidence="13 14">DK608</strain>
    </source>
</reference>
<dbReference type="Pfam" id="PF00156">
    <property type="entry name" value="Pribosyltran"/>
    <property type="match status" value="1"/>
</dbReference>
<dbReference type="NCBIfam" id="NF002636">
    <property type="entry name" value="PRK02304.1-5"/>
    <property type="match status" value="1"/>
</dbReference>
<keyword evidence="7 11" id="KW-0963">Cytoplasm</keyword>
<dbReference type="NCBIfam" id="NF002634">
    <property type="entry name" value="PRK02304.1-3"/>
    <property type="match status" value="1"/>
</dbReference>
<evidence type="ECO:0000256" key="8">
    <source>
        <dbReference type="ARBA" id="ARBA00022676"/>
    </source>
</evidence>
<evidence type="ECO:0000256" key="1">
    <source>
        <dbReference type="ARBA" id="ARBA00000868"/>
    </source>
</evidence>
<name>A0A6L6J1H2_9RHOB</name>
<evidence type="ECO:0000259" key="12">
    <source>
        <dbReference type="Pfam" id="PF00156"/>
    </source>
</evidence>
<evidence type="ECO:0000256" key="4">
    <source>
        <dbReference type="ARBA" id="ARBA00008391"/>
    </source>
</evidence>
<dbReference type="InterPro" id="IPR005764">
    <property type="entry name" value="Ade_phspho_trans"/>
</dbReference>
<dbReference type="InterPro" id="IPR029057">
    <property type="entry name" value="PRTase-like"/>
</dbReference>
<dbReference type="FunFam" id="3.40.50.2020:FF:000021">
    <property type="entry name" value="Adenine phosphoribosyltransferase"/>
    <property type="match status" value="1"/>
</dbReference>
<dbReference type="UniPathway" id="UPA00588">
    <property type="reaction ID" value="UER00646"/>
</dbReference>
<dbReference type="NCBIfam" id="TIGR01090">
    <property type="entry name" value="apt"/>
    <property type="match status" value="1"/>
</dbReference>
<evidence type="ECO:0000256" key="9">
    <source>
        <dbReference type="ARBA" id="ARBA00022679"/>
    </source>
</evidence>
<dbReference type="Gene3D" id="3.40.50.2020">
    <property type="match status" value="1"/>
</dbReference>
<dbReference type="EMBL" id="WMII01000011">
    <property type="protein sequence ID" value="MTH65120.1"/>
    <property type="molecule type" value="Genomic_DNA"/>
</dbReference>
<evidence type="ECO:0000256" key="6">
    <source>
        <dbReference type="ARBA" id="ARBA00011893"/>
    </source>
</evidence>
<comment type="caution">
    <text evidence="13">The sequence shown here is derived from an EMBL/GenBank/DDBJ whole genome shotgun (WGS) entry which is preliminary data.</text>
</comment>
<dbReference type="AlphaFoldDB" id="A0A6L6J1H2"/>
<comment type="subcellular location">
    <subcellularLocation>
        <location evidence="2 11">Cytoplasm</location>
    </subcellularLocation>
</comment>
<evidence type="ECO:0000256" key="7">
    <source>
        <dbReference type="ARBA" id="ARBA00022490"/>
    </source>
</evidence>
<dbReference type="SUPFAM" id="SSF53271">
    <property type="entry name" value="PRTase-like"/>
    <property type="match status" value="1"/>
</dbReference>
<evidence type="ECO:0000313" key="13">
    <source>
        <dbReference type="EMBL" id="MTH65120.1"/>
    </source>
</evidence>
<evidence type="ECO:0000313" key="14">
    <source>
        <dbReference type="Proteomes" id="UP000478740"/>
    </source>
</evidence>
<keyword evidence="9 11" id="KW-0808">Transferase</keyword>
<gene>
    <name evidence="11" type="primary">apt</name>
    <name evidence="13" type="ORF">GL284_12675</name>
</gene>